<comment type="caution">
    <text evidence="5">The sequence shown here is derived from an EMBL/GenBank/DDBJ whole genome shotgun (WGS) entry which is preliminary data.</text>
</comment>
<gene>
    <name evidence="5" type="ORF">FGO68_gene12213</name>
</gene>
<evidence type="ECO:0000313" key="5">
    <source>
        <dbReference type="EMBL" id="TNV74065.1"/>
    </source>
</evidence>
<reference evidence="5" key="1">
    <citation type="submission" date="2019-06" db="EMBL/GenBank/DDBJ databases">
        <authorList>
            <person name="Zheng W."/>
        </authorList>
    </citation>
    <scope>NUCLEOTIDE SEQUENCE</scope>
    <source>
        <strain evidence="5">QDHG01</strain>
    </source>
</reference>
<dbReference type="PANTHER" id="PTHR23316">
    <property type="entry name" value="IMPORTIN ALPHA"/>
    <property type="match status" value="1"/>
</dbReference>
<proteinExistence type="inferred from homology"/>
<dbReference type="InterPro" id="IPR016024">
    <property type="entry name" value="ARM-type_fold"/>
</dbReference>
<dbReference type="Gene3D" id="1.25.10.10">
    <property type="entry name" value="Leucine-rich Repeat Variant"/>
    <property type="match status" value="1"/>
</dbReference>
<evidence type="ECO:0000313" key="6">
    <source>
        <dbReference type="Proteomes" id="UP000785679"/>
    </source>
</evidence>
<organism evidence="5 6">
    <name type="scientific">Halteria grandinella</name>
    <dbReference type="NCBI Taxonomy" id="5974"/>
    <lineage>
        <taxon>Eukaryota</taxon>
        <taxon>Sar</taxon>
        <taxon>Alveolata</taxon>
        <taxon>Ciliophora</taxon>
        <taxon>Intramacronucleata</taxon>
        <taxon>Spirotrichea</taxon>
        <taxon>Stichotrichia</taxon>
        <taxon>Sporadotrichida</taxon>
        <taxon>Halteriidae</taxon>
        <taxon>Halteria</taxon>
    </lineage>
</organism>
<protein>
    <recommendedName>
        <fullName evidence="7">IBB domain-containing protein</fullName>
    </recommendedName>
</protein>
<name>A0A8J8NGT7_HALGN</name>
<feature type="compositionally biased region" description="Basic and acidic residues" evidence="4">
    <location>
        <begin position="1"/>
        <end position="11"/>
    </location>
</feature>
<dbReference type="OrthoDB" id="29145at2759"/>
<dbReference type="InterPro" id="IPR011989">
    <property type="entry name" value="ARM-like"/>
</dbReference>
<dbReference type="GO" id="GO:0015031">
    <property type="term" value="P:protein transport"/>
    <property type="evidence" value="ECO:0007669"/>
    <property type="project" value="UniProtKB-KW"/>
</dbReference>
<sequence length="366" mass="41365">MEDQKSDDRKNFMKPSYQDPLKKREDFAVSLRKKKTTEIINAKRRRMYGSKSHYPVEGGYPGADGTEIKNTGIYSGGSEYEKGEMYETFMNQVCPQYLVDRSLGLVDRIQLLLNALLCADLTEPQQLVLIINIRKTISGSEEPPVQEILATNILHMLGSILNAPDNNTAAVEQVRLMKLEAVWILSNLAYGTLEDIMKILSPEYGILTAVDHMMQTSDKPMLEQVLWFLGNVCGEDKKLQEIIISHTCIFAVLQSLIDTSRISRSLLRTICWVNSNIGRYRNLNSDQIRIVVAIAKAGLFCEDDSIASDSLWSIAYRPWLSKIYSICWCLSWPVRTPPTSSPPCVLWAISSPAAMRRWSRGVSSQM</sequence>
<evidence type="ECO:0000256" key="4">
    <source>
        <dbReference type="SAM" id="MobiDB-lite"/>
    </source>
</evidence>
<feature type="region of interest" description="Disordered" evidence="4">
    <location>
        <begin position="1"/>
        <end position="24"/>
    </location>
</feature>
<evidence type="ECO:0000256" key="3">
    <source>
        <dbReference type="ARBA" id="ARBA00022927"/>
    </source>
</evidence>
<keyword evidence="3" id="KW-0653">Protein transport</keyword>
<keyword evidence="2" id="KW-0813">Transport</keyword>
<evidence type="ECO:0000256" key="1">
    <source>
        <dbReference type="ARBA" id="ARBA00010394"/>
    </source>
</evidence>
<keyword evidence="6" id="KW-1185">Reference proteome</keyword>
<dbReference type="Proteomes" id="UP000785679">
    <property type="component" value="Unassembled WGS sequence"/>
</dbReference>
<dbReference type="AlphaFoldDB" id="A0A8J8NGT7"/>
<evidence type="ECO:0008006" key="7">
    <source>
        <dbReference type="Google" id="ProtNLM"/>
    </source>
</evidence>
<accession>A0A8J8NGT7</accession>
<dbReference type="EMBL" id="RRYP01017548">
    <property type="protein sequence ID" value="TNV74065.1"/>
    <property type="molecule type" value="Genomic_DNA"/>
</dbReference>
<comment type="similarity">
    <text evidence="1">Belongs to the importin alpha family.</text>
</comment>
<dbReference type="SUPFAM" id="SSF48371">
    <property type="entry name" value="ARM repeat"/>
    <property type="match status" value="1"/>
</dbReference>
<evidence type="ECO:0000256" key="2">
    <source>
        <dbReference type="ARBA" id="ARBA00022448"/>
    </source>
</evidence>